<dbReference type="GO" id="GO:0005524">
    <property type="term" value="F:ATP binding"/>
    <property type="evidence" value="ECO:0007669"/>
    <property type="project" value="UniProtKB-KW"/>
</dbReference>
<organism evidence="7 8">
    <name type="scientific">Diversispora eburnea</name>
    <dbReference type="NCBI Taxonomy" id="1213867"/>
    <lineage>
        <taxon>Eukaryota</taxon>
        <taxon>Fungi</taxon>
        <taxon>Fungi incertae sedis</taxon>
        <taxon>Mucoromycota</taxon>
        <taxon>Glomeromycotina</taxon>
        <taxon>Glomeromycetes</taxon>
        <taxon>Diversisporales</taxon>
        <taxon>Diversisporaceae</taxon>
        <taxon>Diversispora</taxon>
    </lineage>
</organism>
<sequence length="1763" mass="207708">MDKRLLIELLEDLTNFQVNNEQILDTILKKCCNASKLELAKFINDLSLSLRQSPDEYITAMQIFIWHLKDDSLQNLNRWLPNFVSNLITEVILPNLDYSDFLSFRELLRNCVELLWWADLNKELATQTIKNIFSAILRTKYILEILVSETSSYYFFKLILFDFNIINLIREEELIQSMELTWKTPNEAQCSNTSSNENQIGLFKNLLGFLPCTSCHKRALIDFSPDKYSSLIEEDELESLDAKNLSDHFRLPFEFNNNDELGPWEILLSENVIKDLRKLNPHTMDAVMKQFGKIASGEWNKYVLLNKIKSHNIPVFEVKVLDNSELRIIWQVDYGFSMRCHLLTQFVKIWAVTTNQEEICNTLAKAHDVYTEEHVRRCSIKQKEDIVLPMMSYEEEEEIKSIYEKIDSTEMDDERLLEVHKMLVTDKFIPLSSNLLKSLVKNAHEFTFHVSKTEYEIIKNPTSSIVIGRSGTGKTTCIVFRQIASYLTNQLNTTSSLGGNFNKRQLFITVSYGLCCWVKRYFARLRESAVFSRKKMTKAQFNEYINKMEKENDTKTDDNTMPYERNEEEAMKDIPNSFLLLKDEHFPLFITYNKFSKMLMGTYDIDIQKLREPSKVNEEYDNEEEFIFKKSSLFDASKASWAHFIDYNRFEKEYWPHLGDPCRNKWACELIYSEFSVIKGINPEPYYLSRDDYLNISIRKYPVFCHNREEIYDLFERYEKIKRRRGQFDSMDRTLAIFRQAKMKPLGGPQINEVYIDECQDNQIVDLSLILKLFEHADSVLMAGDIAQCIARGSSFRFQDLKTLMYKWEIDRIKTNNNQYYAVKPKEFELNINFRSHHGIIKLASSVTDLIKHFFPDSIDSLKPEHGEVGGPRPIMVKEMSEIEVFNAFAENNQSDDNIDLGAEQVIIVRNEEDKIHVKNIIGEKAGFVMTVYETKGMEFNDVLLYNFFKPARLMWRVILSTLDGYSKGIRSFDHHRHQHYILLYELKNLYVAVTRARQRLWIYDVNDEFSEPIQMHWEEKNLVKVVRDKRSLPNTTKSAKSSNPQEWDQKGKIFLERQQYDQAIFCFEKSKNENLRKVAEAYSLQQDARASIYDTDENKVKDKFIRAACAFEKCFRYHQAVSCYQDIEMHKAAGKVYTSRGMFESAARYFKANNKYYEAGKNFERAKKYINAIVAYKECGSYETAISLMKRHDIDNKIFFRNICHIIITCFRENKENTREKAISILTQEERNKLLKDREFLKEIFVAAENLRSCGKFEEAANMFSRSFEEANILESLQCLLYLCRINVLKNILADSINQDTLDELRNFHCKATNFISNITNMKLQWLKTSSKWNILMEEVHLYSAYFEKNLNRICECIQFFHNRQELVYEFRAISLWLKILPQSINAEYWHERLQFLLSLCKLIFGFIAPHQTINLKKNLEEIFLVRKLENKLKIAFDNPLVDFIKNASNKKKSNYWKIFDANLVYEAIPKFIASYIRWLISMANQYGKNIPDIASEICHHFASSGKCPTKKCLNHHVIPTSSILYKRLSLACDQYTLMRQLSILHQKKLISTNEVSYLQNFWAGKLFRIHFRYFSPQTSCPEITRMIITKLSKDSHNALMRFALINYVSEFGKYIIVSQLKDSLTVHNLYNWNNESGQYGNLPSLLISSFNSKKMINAISYSDTIIYYAIRNSEQATTADFLYDLTSLIEFTMLLILTIRPGYCKFCLPRSYLINYYYVFNKNPRFSDQEYSDRYNKEDYREEIENLFCQTNKTHDPYLSE</sequence>
<evidence type="ECO:0000313" key="8">
    <source>
        <dbReference type="Proteomes" id="UP000789706"/>
    </source>
</evidence>
<evidence type="ECO:0000256" key="3">
    <source>
        <dbReference type="ARBA" id="ARBA00022806"/>
    </source>
</evidence>
<dbReference type="Gene3D" id="3.40.50.300">
    <property type="entry name" value="P-loop containing nucleotide triphosphate hydrolases"/>
    <property type="match status" value="2"/>
</dbReference>
<evidence type="ECO:0000256" key="5">
    <source>
        <dbReference type="PROSITE-ProRule" id="PRU00723"/>
    </source>
</evidence>
<dbReference type="PANTHER" id="PTHR21529">
    <property type="entry name" value="MAMMARY TURMOR VIRUS RECEPTOR HOMOLOG 1, 2 MTVR1, 2"/>
    <property type="match status" value="1"/>
</dbReference>
<keyword evidence="8" id="KW-1185">Reference proteome</keyword>
<protein>
    <submittedName>
        <fullName evidence="7">4844_t:CDS:1</fullName>
    </submittedName>
</protein>
<evidence type="ECO:0000259" key="6">
    <source>
        <dbReference type="PROSITE" id="PS50103"/>
    </source>
</evidence>
<dbReference type="Proteomes" id="UP000789706">
    <property type="component" value="Unassembled WGS sequence"/>
</dbReference>
<evidence type="ECO:0000256" key="4">
    <source>
        <dbReference type="ARBA" id="ARBA00022840"/>
    </source>
</evidence>
<dbReference type="EMBL" id="CAJVPK010000830">
    <property type="protein sequence ID" value="CAG8552607.1"/>
    <property type="molecule type" value="Genomic_DNA"/>
</dbReference>
<dbReference type="Gene3D" id="1.25.40.10">
    <property type="entry name" value="Tetratricopeptide repeat domain"/>
    <property type="match status" value="1"/>
</dbReference>
<dbReference type="SUPFAM" id="SSF52540">
    <property type="entry name" value="P-loop containing nucleoside triphosphate hydrolases"/>
    <property type="match status" value="1"/>
</dbReference>
<comment type="caution">
    <text evidence="7">The sequence shown here is derived from an EMBL/GenBank/DDBJ whole genome shotgun (WGS) entry which is preliminary data.</text>
</comment>
<gene>
    <name evidence="7" type="ORF">DEBURN_LOCUS7178</name>
</gene>
<dbReference type="InterPro" id="IPR013986">
    <property type="entry name" value="DExx_box_DNA_helicase_dom_sf"/>
</dbReference>
<keyword evidence="4" id="KW-0067">ATP-binding</keyword>
<dbReference type="GO" id="GO:0004386">
    <property type="term" value="F:helicase activity"/>
    <property type="evidence" value="ECO:0007669"/>
    <property type="project" value="UniProtKB-KW"/>
</dbReference>
<keyword evidence="1" id="KW-0547">Nucleotide-binding</keyword>
<feature type="domain" description="C3H1-type" evidence="6">
    <location>
        <begin position="1494"/>
        <end position="1521"/>
    </location>
</feature>
<dbReference type="Gene3D" id="1.10.10.160">
    <property type="match status" value="1"/>
</dbReference>
<keyword evidence="5" id="KW-0863">Zinc-finger</keyword>
<keyword evidence="3" id="KW-0347">Helicase</keyword>
<reference evidence="7" key="1">
    <citation type="submission" date="2021-06" db="EMBL/GenBank/DDBJ databases">
        <authorList>
            <person name="Kallberg Y."/>
            <person name="Tangrot J."/>
            <person name="Rosling A."/>
        </authorList>
    </citation>
    <scope>NUCLEOTIDE SEQUENCE</scope>
    <source>
        <strain evidence="7">AZ414A</strain>
    </source>
</reference>
<dbReference type="InterPro" id="IPR011990">
    <property type="entry name" value="TPR-like_helical_dom_sf"/>
</dbReference>
<proteinExistence type="predicted"/>
<feature type="zinc finger region" description="C3H1-type" evidence="5">
    <location>
        <begin position="1494"/>
        <end position="1521"/>
    </location>
</feature>
<dbReference type="InterPro" id="IPR000571">
    <property type="entry name" value="Znf_CCCH"/>
</dbReference>
<dbReference type="PROSITE" id="PS50103">
    <property type="entry name" value="ZF_C3H1"/>
    <property type="match status" value="1"/>
</dbReference>
<accession>A0A9N9B1Q5</accession>
<name>A0A9N9B1Q5_9GLOM</name>
<dbReference type="GO" id="GO:0008270">
    <property type="term" value="F:zinc ion binding"/>
    <property type="evidence" value="ECO:0007669"/>
    <property type="project" value="UniProtKB-KW"/>
</dbReference>
<dbReference type="InterPro" id="IPR027417">
    <property type="entry name" value="P-loop_NTPase"/>
</dbReference>
<dbReference type="OrthoDB" id="3156807at2759"/>
<evidence type="ECO:0000256" key="2">
    <source>
        <dbReference type="ARBA" id="ARBA00022801"/>
    </source>
</evidence>
<keyword evidence="5" id="KW-0862">Zinc</keyword>
<evidence type="ECO:0000256" key="1">
    <source>
        <dbReference type="ARBA" id="ARBA00022741"/>
    </source>
</evidence>
<keyword evidence="5" id="KW-0479">Metal-binding</keyword>
<keyword evidence="2" id="KW-0378">Hydrolase</keyword>
<dbReference type="PANTHER" id="PTHR21529:SF4">
    <property type="entry name" value="TPR AND ANKYRIN REPEAT-CONTAINING PROTEIN 1"/>
    <property type="match status" value="1"/>
</dbReference>
<dbReference type="InterPro" id="IPR039904">
    <property type="entry name" value="TRANK1"/>
</dbReference>
<evidence type="ECO:0000313" key="7">
    <source>
        <dbReference type="EMBL" id="CAG8552607.1"/>
    </source>
</evidence>
<dbReference type="GO" id="GO:0016787">
    <property type="term" value="F:hydrolase activity"/>
    <property type="evidence" value="ECO:0007669"/>
    <property type="project" value="UniProtKB-KW"/>
</dbReference>